<evidence type="ECO:0000256" key="1">
    <source>
        <dbReference type="SAM" id="MobiDB-lite"/>
    </source>
</evidence>
<evidence type="ECO:0008006" key="5">
    <source>
        <dbReference type="Google" id="ProtNLM"/>
    </source>
</evidence>
<name>A0A4R8IPT1_9GAMM</name>
<sequence>MTRLWKTAAFTALFSAISLLPAHADTLEMPSAPPALQDESAAAHSLTLPGRGMNMNAVEDRFGTPRTKHNKVGDPPITRWVYSDFTVYFEHQYVINAVAHDDAAAPLQP</sequence>
<organism evidence="3 4">
    <name type="scientific">Thiohalophilus thiocyanatoxydans</name>
    <dbReference type="NCBI Taxonomy" id="381308"/>
    <lineage>
        <taxon>Bacteria</taxon>
        <taxon>Pseudomonadati</taxon>
        <taxon>Pseudomonadota</taxon>
        <taxon>Gammaproteobacteria</taxon>
        <taxon>Thiohalomonadales</taxon>
        <taxon>Thiohalophilaceae</taxon>
        <taxon>Thiohalophilus</taxon>
    </lineage>
</organism>
<dbReference type="RefSeq" id="WP_134082229.1">
    <property type="nucleotide sequence ID" value="NZ_SOQX01000002.1"/>
</dbReference>
<feature type="region of interest" description="Disordered" evidence="1">
    <location>
        <begin position="30"/>
        <end position="70"/>
    </location>
</feature>
<evidence type="ECO:0000313" key="4">
    <source>
        <dbReference type="Proteomes" id="UP000294914"/>
    </source>
</evidence>
<dbReference type="OrthoDB" id="7063662at2"/>
<keyword evidence="2" id="KW-0732">Signal</keyword>
<evidence type="ECO:0000256" key="2">
    <source>
        <dbReference type="SAM" id="SignalP"/>
    </source>
</evidence>
<feature type="chain" id="PRO_5020406176" description="Phosphodiesterase" evidence="2">
    <location>
        <begin position="25"/>
        <end position="109"/>
    </location>
</feature>
<evidence type="ECO:0000313" key="3">
    <source>
        <dbReference type="EMBL" id="TDY02951.1"/>
    </source>
</evidence>
<reference evidence="3 4" key="1">
    <citation type="submission" date="2019-03" db="EMBL/GenBank/DDBJ databases">
        <title>Genomic Encyclopedia of Type Strains, Phase IV (KMG-IV): sequencing the most valuable type-strain genomes for metagenomic binning, comparative biology and taxonomic classification.</title>
        <authorList>
            <person name="Goeker M."/>
        </authorList>
    </citation>
    <scope>NUCLEOTIDE SEQUENCE [LARGE SCALE GENOMIC DNA]</scope>
    <source>
        <strain evidence="3 4">DSM 16326</strain>
    </source>
</reference>
<accession>A0A4R8IPT1</accession>
<dbReference type="AlphaFoldDB" id="A0A4R8IPT1"/>
<proteinExistence type="predicted"/>
<comment type="caution">
    <text evidence="3">The sequence shown here is derived from an EMBL/GenBank/DDBJ whole genome shotgun (WGS) entry which is preliminary data.</text>
</comment>
<dbReference type="Proteomes" id="UP000294914">
    <property type="component" value="Unassembled WGS sequence"/>
</dbReference>
<keyword evidence="4" id="KW-1185">Reference proteome</keyword>
<gene>
    <name evidence="3" type="ORF">EDC23_1335</name>
</gene>
<feature type="signal peptide" evidence="2">
    <location>
        <begin position="1"/>
        <end position="24"/>
    </location>
</feature>
<protein>
    <recommendedName>
        <fullName evidence="5">Phosphodiesterase</fullName>
    </recommendedName>
</protein>
<dbReference type="EMBL" id="SOQX01000002">
    <property type="protein sequence ID" value="TDY02951.1"/>
    <property type="molecule type" value="Genomic_DNA"/>
</dbReference>